<dbReference type="EMBL" id="BMAW01059929">
    <property type="protein sequence ID" value="GFT23606.1"/>
    <property type="molecule type" value="Genomic_DNA"/>
</dbReference>
<name>A0A8X6NPG9_NEPPI</name>
<comment type="caution">
    <text evidence="1">The sequence shown here is derived from an EMBL/GenBank/DDBJ whole genome shotgun (WGS) entry which is preliminary data.</text>
</comment>
<sequence length="71" mass="8040">MEDKYSKRDRGNHRLVKGPGGRGYCWGDLGDYRSMKMAMNVILQTVMVFAFKSEIGQRVIVAVKNGFCPLI</sequence>
<accession>A0A8X6NPG9</accession>
<evidence type="ECO:0000313" key="2">
    <source>
        <dbReference type="Proteomes" id="UP000887013"/>
    </source>
</evidence>
<proteinExistence type="predicted"/>
<reference evidence="1" key="1">
    <citation type="submission" date="2020-08" db="EMBL/GenBank/DDBJ databases">
        <title>Multicomponent nature underlies the extraordinary mechanical properties of spider dragline silk.</title>
        <authorList>
            <person name="Kono N."/>
            <person name="Nakamura H."/>
            <person name="Mori M."/>
            <person name="Yoshida Y."/>
            <person name="Ohtoshi R."/>
            <person name="Malay A.D."/>
            <person name="Moran D.A.P."/>
            <person name="Tomita M."/>
            <person name="Numata K."/>
            <person name="Arakawa K."/>
        </authorList>
    </citation>
    <scope>NUCLEOTIDE SEQUENCE</scope>
</reference>
<organism evidence="1 2">
    <name type="scientific">Nephila pilipes</name>
    <name type="common">Giant wood spider</name>
    <name type="synonym">Nephila maculata</name>
    <dbReference type="NCBI Taxonomy" id="299642"/>
    <lineage>
        <taxon>Eukaryota</taxon>
        <taxon>Metazoa</taxon>
        <taxon>Ecdysozoa</taxon>
        <taxon>Arthropoda</taxon>
        <taxon>Chelicerata</taxon>
        <taxon>Arachnida</taxon>
        <taxon>Araneae</taxon>
        <taxon>Araneomorphae</taxon>
        <taxon>Entelegynae</taxon>
        <taxon>Araneoidea</taxon>
        <taxon>Nephilidae</taxon>
        <taxon>Nephila</taxon>
    </lineage>
</organism>
<dbReference type="Proteomes" id="UP000887013">
    <property type="component" value="Unassembled WGS sequence"/>
</dbReference>
<gene>
    <name evidence="1" type="ORF">NPIL_525361</name>
</gene>
<protein>
    <submittedName>
        <fullName evidence="1">Uncharacterized protein</fullName>
    </submittedName>
</protein>
<dbReference type="AlphaFoldDB" id="A0A8X6NPG9"/>
<evidence type="ECO:0000313" key="1">
    <source>
        <dbReference type="EMBL" id="GFT23606.1"/>
    </source>
</evidence>
<keyword evidence="2" id="KW-1185">Reference proteome</keyword>